<dbReference type="InterPro" id="IPR027417">
    <property type="entry name" value="P-loop_NTPase"/>
</dbReference>
<dbReference type="GO" id="GO:0000266">
    <property type="term" value="P:mitochondrial fission"/>
    <property type="evidence" value="ECO:0007669"/>
    <property type="project" value="TreeGrafter"/>
</dbReference>
<dbReference type="Pfam" id="PF02212">
    <property type="entry name" value="GED"/>
    <property type="match status" value="1"/>
</dbReference>
<feature type="domain" description="Dynamin-type G" evidence="5">
    <location>
        <begin position="36"/>
        <end position="316"/>
    </location>
</feature>
<dbReference type="Pfam" id="PF00350">
    <property type="entry name" value="Dynamin_N"/>
    <property type="match status" value="1"/>
</dbReference>
<dbReference type="InterPro" id="IPR003130">
    <property type="entry name" value="GED"/>
</dbReference>
<sequence>MEAQERRPEPVQEPPLLQVLNKLQDVLVVSGGQAQAPKLPQIVVIGSQSSGKSSVLESFVGRDFLPRGTGIVTRRPLVLQLVRTAADGDTASATDEGATVEWGEFLHAPGRRFTSFEAIRAEIEAETERKLGKSKSVSADPIRLAIYSPHVVDLSLVDLPGMTKVPIADQPANIEEQLRAMALTYIEPEESLILAVSAANADLATSDAIQLARRVDPEGLRTIGVLTKLDLMDAGTDALAVLQGRVIPLKRGFVGVVNRSQQDLFDGKSPQAAREHEARFFANHPQYQSIAARMGSRYLAHRLNELLLSHVRATLPALHQKVSGSLSSARAELRDFGDERLEGRSHQGAFVLQMIHKFCTNYSEALDGTSVMVQDAARGSGELLGGAKINDVFRTQFHEAMRSVDACYGLSEADIARAIRQATGTRTPLFVPEGAFESLARQQIQLLRPHCLKAVELVLAEMMRLLPACLPPPVSRYAALQLRIQACGERSLSRREQKAAEMPDRRQRDSLFSAALNGSAQYGAESTSHSYNPLSAQYGAGGRAAGAAGEQSREQSREQLETEIIRSLLISYYGIVRKNLLDSVPKAIMHFLVNAVRANLQEDLIMELYREDQFGEMLQEEESAVRRRAECVALIEKLERAQTVIDGLRTMPVQPGDIIAWPSTS</sequence>
<comment type="similarity">
    <text evidence="3">Belongs to the TRAFAC class dynamin-like GTPase superfamily. Dynamin/Fzo/YdjA family.</text>
</comment>
<gene>
    <name evidence="6" type="ORF">Ctob_011148</name>
</gene>
<name>A0A0M0JEE1_9EUKA</name>
<keyword evidence="1 3" id="KW-0547">Nucleotide-binding</keyword>
<dbReference type="SMART" id="SM00302">
    <property type="entry name" value="GED"/>
    <property type="match status" value="1"/>
</dbReference>
<evidence type="ECO:0000256" key="3">
    <source>
        <dbReference type="RuleBase" id="RU003932"/>
    </source>
</evidence>
<dbReference type="PANTHER" id="PTHR11566">
    <property type="entry name" value="DYNAMIN"/>
    <property type="match status" value="1"/>
</dbReference>
<dbReference type="GO" id="GO:0003924">
    <property type="term" value="F:GTPase activity"/>
    <property type="evidence" value="ECO:0007669"/>
    <property type="project" value="InterPro"/>
</dbReference>
<dbReference type="InterPro" id="IPR001401">
    <property type="entry name" value="Dynamin_GTPase"/>
</dbReference>
<dbReference type="FunFam" id="3.40.50.300:FF:001027">
    <property type="entry name" value="dynamin-related protein 3A"/>
    <property type="match status" value="1"/>
</dbReference>
<dbReference type="Gene3D" id="1.20.120.1240">
    <property type="entry name" value="Dynamin, middle domain"/>
    <property type="match status" value="1"/>
</dbReference>
<dbReference type="GO" id="GO:0048312">
    <property type="term" value="P:intracellular distribution of mitochondria"/>
    <property type="evidence" value="ECO:0007669"/>
    <property type="project" value="TreeGrafter"/>
</dbReference>
<dbReference type="OrthoDB" id="5061070at2759"/>
<dbReference type="InterPro" id="IPR020850">
    <property type="entry name" value="GED_dom"/>
</dbReference>
<evidence type="ECO:0000313" key="6">
    <source>
        <dbReference type="EMBL" id="KOO24608.1"/>
    </source>
</evidence>
<feature type="domain" description="GED" evidence="4">
    <location>
        <begin position="562"/>
        <end position="653"/>
    </location>
</feature>
<dbReference type="GO" id="GO:0005874">
    <property type="term" value="C:microtubule"/>
    <property type="evidence" value="ECO:0007669"/>
    <property type="project" value="TreeGrafter"/>
</dbReference>
<dbReference type="CDD" id="cd08771">
    <property type="entry name" value="DLP_1"/>
    <property type="match status" value="1"/>
</dbReference>
<dbReference type="InterPro" id="IPR022812">
    <property type="entry name" value="Dynamin"/>
</dbReference>
<proteinExistence type="inferred from homology"/>
<dbReference type="PANTHER" id="PTHR11566:SF21">
    <property type="entry name" value="DYNAMIN RELATED PROTEIN 1, ISOFORM A"/>
    <property type="match status" value="1"/>
</dbReference>
<dbReference type="GO" id="GO:0006909">
    <property type="term" value="P:phagocytosis"/>
    <property type="evidence" value="ECO:0007669"/>
    <property type="project" value="TreeGrafter"/>
</dbReference>
<dbReference type="Gene3D" id="3.40.50.300">
    <property type="entry name" value="P-loop containing nucleotide triphosphate hydrolases"/>
    <property type="match status" value="1"/>
</dbReference>
<comment type="caution">
    <text evidence="6">The sequence shown here is derived from an EMBL/GenBank/DDBJ whole genome shotgun (WGS) entry which is preliminary data.</text>
</comment>
<dbReference type="InterPro" id="IPR030381">
    <property type="entry name" value="G_DYNAMIN_dom"/>
</dbReference>
<organism evidence="6 7">
    <name type="scientific">Chrysochromulina tobinii</name>
    <dbReference type="NCBI Taxonomy" id="1460289"/>
    <lineage>
        <taxon>Eukaryota</taxon>
        <taxon>Haptista</taxon>
        <taxon>Haptophyta</taxon>
        <taxon>Prymnesiophyceae</taxon>
        <taxon>Prymnesiales</taxon>
        <taxon>Chrysochromulinaceae</taxon>
        <taxon>Chrysochromulina</taxon>
    </lineage>
</organism>
<dbReference type="GO" id="GO:0008017">
    <property type="term" value="F:microtubule binding"/>
    <property type="evidence" value="ECO:0007669"/>
    <property type="project" value="TreeGrafter"/>
</dbReference>
<dbReference type="GO" id="GO:0005525">
    <property type="term" value="F:GTP binding"/>
    <property type="evidence" value="ECO:0007669"/>
    <property type="project" value="UniProtKB-KW"/>
</dbReference>
<keyword evidence="2 3" id="KW-0342">GTP-binding</keyword>
<evidence type="ECO:0000259" key="4">
    <source>
        <dbReference type="PROSITE" id="PS51388"/>
    </source>
</evidence>
<dbReference type="Pfam" id="PF01031">
    <property type="entry name" value="Dynamin_M"/>
    <property type="match status" value="1"/>
</dbReference>
<dbReference type="SMART" id="SM00053">
    <property type="entry name" value="DYNc"/>
    <property type="match status" value="1"/>
</dbReference>
<dbReference type="InterPro" id="IPR019762">
    <property type="entry name" value="Dynamin_GTPase_CS"/>
</dbReference>
<evidence type="ECO:0000256" key="1">
    <source>
        <dbReference type="ARBA" id="ARBA00022741"/>
    </source>
</evidence>
<evidence type="ECO:0000259" key="5">
    <source>
        <dbReference type="PROSITE" id="PS51718"/>
    </source>
</evidence>
<evidence type="ECO:0000313" key="7">
    <source>
        <dbReference type="Proteomes" id="UP000037460"/>
    </source>
</evidence>
<keyword evidence="7" id="KW-1185">Reference proteome</keyword>
<dbReference type="InterPro" id="IPR045063">
    <property type="entry name" value="Dynamin_N"/>
</dbReference>
<protein>
    <submittedName>
        <fullName evidence="6">Dynamin like protein</fullName>
    </submittedName>
</protein>
<dbReference type="PROSITE" id="PS51388">
    <property type="entry name" value="GED"/>
    <property type="match status" value="1"/>
</dbReference>
<dbReference type="Proteomes" id="UP000037460">
    <property type="component" value="Unassembled WGS sequence"/>
</dbReference>
<evidence type="ECO:0000256" key="2">
    <source>
        <dbReference type="ARBA" id="ARBA00023134"/>
    </source>
</evidence>
<dbReference type="GO" id="GO:0005737">
    <property type="term" value="C:cytoplasm"/>
    <property type="evidence" value="ECO:0007669"/>
    <property type="project" value="TreeGrafter"/>
</dbReference>
<reference evidence="7" key="1">
    <citation type="journal article" date="2015" name="PLoS Genet.">
        <title>Genome Sequence and Transcriptome Analyses of Chrysochromulina tobin: Metabolic Tools for Enhanced Algal Fitness in the Prominent Order Prymnesiales (Haptophyceae).</title>
        <authorList>
            <person name="Hovde B.T."/>
            <person name="Deodato C.R."/>
            <person name="Hunsperger H.M."/>
            <person name="Ryken S.A."/>
            <person name="Yost W."/>
            <person name="Jha R.K."/>
            <person name="Patterson J."/>
            <person name="Monnat R.J. Jr."/>
            <person name="Barlow S.B."/>
            <person name="Starkenburg S.R."/>
            <person name="Cattolico R.A."/>
        </authorList>
    </citation>
    <scope>NUCLEOTIDE SEQUENCE</scope>
    <source>
        <strain evidence="7">CCMP291</strain>
    </source>
</reference>
<dbReference type="PROSITE" id="PS00410">
    <property type="entry name" value="G_DYNAMIN_1"/>
    <property type="match status" value="1"/>
</dbReference>
<dbReference type="GO" id="GO:0016020">
    <property type="term" value="C:membrane"/>
    <property type="evidence" value="ECO:0007669"/>
    <property type="project" value="TreeGrafter"/>
</dbReference>
<dbReference type="EMBL" id="JWZX01003074">
    <property type="protein sequence ID" value="KOO24608.1"/>
    <property type="molecule type" value="Genomic_DNA"/>
</dbReference>
<dbReference type="AlphaFoldDB" id="A0A0M0JEE1"/>
<dbReference type="SUPFAM" id="SSF52540">
    <property type="entry name" value="P-loop containing nucleoside triphosphate hydrolases"/>
    <property type="match status" value="1"/>
</dbReference>
<dbReference type="PRINTS" id="PR00195">
    <property type="entry name" value="DYNAMIN"/>
</dbReference>
<dbReference type="InterPro" id="IPR000375">
    <property type="entry name" value="Dynamin_stalk"/>
</dbReference>
<dbReference type="PROSITE" id="PS51718">
    <property type="entry name" value="G_DYNAMIN_2"/>
    <property type="match status" value="1"/>
</dbReference>
<dbReference type="GO" id="GO:0016559">
    <property type="term" value="P:peroxisome fission"/>
    <property type="evidence" value="ECO:0007669"/>
    <property type="project" value="TreeGrafter"/>
</dbReference>
<accession>A0A0M0JEE1</accession>